<comment type="caution">
    <text evidence="2">The sequence shown here is derived from an EMBL/GenBank/DDBJ whole genome shotgun (WGS) entry which is preliminary data.</text>
</comment>
<sequence length="311" mass="33888">MSVRDEGGKVERFAKVDCLVVKGVAQHQDFSLPDPGHAALTVRKGVRQRQAAPCPLEPMIVSFRSDWTSQLSLFLMVEVQLQSFFLYLTRRITLVLPRLGTGNVHLDLGNDRPGPEDQMRTKGRAGSSPGLSLSAWWVTVPPKAQMQQESRLHLEIVIPQWTRQVGLVDRPDKGVCSVLRCIKGGGRTRLGSSALPSDSMRADSTWGGRPWGRENATAPDAMRGKRRLGRKGAVAGGAVLPWFWPGGRRERGLWLAGRDGEGVSAHLARGGSCSIFRCLAHLFGIAASIRPARLAIAASLSWDRFGSPASL</sequence>
<evidence type="ECO:0000313" key="3">
    <source>
        <dbReference type="Proteomes" id="UP000266841"/>
    </source>
</evidence>
<feature type="region of interest" description="Disordered" evidence="1">
    <location>
        <begin position="107"/>
        <end position="128"/>
    </location>
</feature>
<evidence type="ECO:0000313" key="2">
    <source>
        <dbReference type="EMBL" id="EJK64419.1"/>
    </source>
</evidence>
<dbReference type="AlphaFoldDB" id="K0SHF5"/>
<organism evidence="2 3">
    <name type="scientific">Thalassiosira oceanica</name>
    <name type="common">Marine diatom</name>
    <dbReference type="NCBI Taxonomy" id="159749"/>
    <lineage>
        <taxon>Eukaryota</taxon>
        <taxon>Sar</taxon>
        <taxon>Stramenopiles</taxon>
        <taxon>Ochrophyta</taxon>
        <taxon>Bacillariophyta</taxon>
        <taxon>Coscinodiscophyceae</taxon>
        <taxon>Thalassiosirophycidae</taxon>
        <taxon>Thalassiosirales</taxon>
        <taxon>Thalassiosiraceae</taxon>
        <taxon>Thalassiosira</taxon>
    </lineage>
</organism>
<proteinExistence type="predicted"/>
<protein>
    <submittedName>
        <fullName evidence="2">Uncharacterized protein</fullName>
    </submittedName>
</protein>
<evidence type="ECO:0000256" key="1">
    <source>
        <dbReference type="SAM" id="MobiDB-lite"/>
    </source>
</evidence>
<reference evidence="2 3" key="1">
    <citation type="journal article" date="2012" name="Genome Biol.">
        <title>Genome and low-iron response of an oceanic diatom adapted to chronic iron limitation.</title>
        <authorList>
            <person name="Lommer M."/>
            <person name="Specht M."/>
            <person name="Roy A.S."/>
            <person name="Kraemer L."/>
            <person name="Andreson R."/>
            <person name="Gutowska M.A."/>
            <person name="Wolf J."/>
            <person name="Bergner S.V."/>
            <person name="Schilhabel M.B."/>
            <person name="Klostermeier U.C."/>
            <person name="Beiko R.G."/>
            <person name="Rosenstiel P."/>
            <person name="Hippler M."/>
            <person name="Laroche J."/>
        </authorList>
    </citation>
    <scope>NUCLEOTIDE SEQUENCE [LARGE SCALE GENOMIC DNA]</scope>
    <source>
        <strain evidence="2 3">CCMP1005</strain>
    </source>
</reference>
<name>K0SHF5_THAOC</name>
<feature type="region of interest" description="Disordered" evidence="1">
    <location>
        <begin position="192"/>
        <end position="217"/>
    </location>
</feature>
<gene>
    <name evidence="2" type="ORF">THAOC_14845</name>
</gene>
<dbReference type="EMBL" id="AGNL01017273">
    <property type="protein sequence ID" value="EJK64419.1"/>
    <property type="molecule type" value="Genomic_DNA"/>
</dbReference>
<accession>K0SHF5</accession>
<feature type="compositionally biased region" description="Basic and acidic residues" evidence="1">
    <location>
        <begin position="108"/>
        <end position="120"/>
    </location>
</feature>
<keyword evidence="3" id="KW-1185">Reference proteome</keyword>
<dbReference type="Proteomes" id="UP000266841">
    <property type="component" value="Unassembled WGS sequence"/>
</dbReference>